<sequence length="62" mass="6965">MEKFKDMLPSTAGSSGTEPWQYPSRENSERDLVEIIDGERIPADLRIVHSQNMKVDNSSITG</sequence>
<gene>
    <name evidence="3" type="ORF">NYM_LOCUS30180</name>
</gene>
<organism evidence="3">
    <name type="scientific">Nymphaea colorata</name>
    <name type="common">pocket water lily</name>
    <dbReference type="NCBI Taxonomy" id="210225"/>
    <lineage>
        <taxon>Eukaryota</taxon>
        <taxon>Viridiplantae</taxon>
        <taxon>Streptophyta</taxon>
        <taxon>Embryophyta</taxon>
        <taxon>Tracheophyta</taxon>
        <taxon>Spermatophyta</taxon>
        <taxon>Magnoliopsida</taxon>
        <taxon>Nymphaeales</taxon>
        <taxon>Nymphaeaceae</taxon>
        <taxon>Nymphaea</taxon>
    </lineage>
</organism>
<dbReference type="Pfam" id="PF00122">
    <property type="entry name" value="E1-E2_ATPase"/>
    <property type="match status" value="1"/>
</dbReference>
<reference evidence="3" key="1">
    <citation type="submission" date="2019-09" db="EMBL/GenBank/DDBJ databases">
        <authorList>
            <person name="Zhang L."/>
        </authorList>
    </citation>
    <scope>NUCLEOTIDE SEQUENCE</scope>
</reference>
<evidence type="ECO:0000256" key="1">
    <source>
        <dbReference type="SAM" id="MobiDB-lite"/>
    </source>
</evidence>
<proteinExistence type="predicted"/>
<protein>
    <recommendedName>
        <fullName evidence="2">P-type ATPase A domain-containing protein</fullName>
    </recommendedName>
</protein>
<feature type="domain" description="P-type ATPase A" evidence="2">
    <location>
        <begin position="28"/>
        <end position="62"/>
    </location>
</feature>
<dbReference type="Gene3D" id="2.70.150.10">
    <property type="entry name" value="Calcium-transporting ATPase, cytoplasmic transduction domain A"/>
    <property type="match status" value="1"/>
</dbReference>
<accession>A0A5K1HJ37</accession>
<dbReference type="AlphaFoldDB" id="A0A5K1HJ37"/>
<evidence type="ECO:0000259" key="2">
    <source>
        <dbReference type="Pfam" id="PF00122"/>
    </source>
</evidence>
<dbReference type="SUPFAM" id="SSF81653">
    <property type="entry name" value="Calcium ATPase, transduction domain A"/>
    <property type="match status" value="1"/>
</dbReference>
<dbReference type="InterPro" id="IPR059000">
    <property type="entry name" value="ATPase_P-type_domA"/>
</dbReference>
<evidence type="ECO:0000313" key="3">
    <source>
        <dbReference type="EMBL" id="VVW88740.1"/>
    </source>
</evidence>
<dbReference type="InterPro" id="IPR008250">
    <property type="entry name" value="ATPase_P-typ_transduc_dom_A_sf"/>
</dbReference>
<dbReference type="EMBL" id="LR722161">
    <property type="protein sequence ID" value="VVW88740.1"/>
    <property type="molecule type" value="Genomic_DNA"/>
</dbReference>
<feature type="region of interest" description="Disordered" evidence="1">
    <location>
        <begin position="1"/>
        <end position="29"/>
    </location>
</feature>
<name>A0A5K1HJ37_9MAGN</name>